<evidence type="ECO:0000313" key="2">
    <source>
        <dbReference type="EMBL" id="KAE8251739.1"/>
    </source>
</evidence>
<gene>
    <name evidence="2" type="ORF">A4X13_0g3864</name>
</gene>
<keyword evidence="3" id="KW-1185">Reference proteome</keyword>
<proteinExistence type="predicted"/>
<dbReference type="PANTHER" id="PTHR37948">
    <property type="entry name" value="ZGC:113208"/>
    <property type="match status" value="1"/>
</dbReference>
<dbReference type="PANTHER" id="PTHR37948:SF1">
    <property type="entry name" value="BLL5189 PROTEIN"/>
    <property type="match status" value="1"/>
</dbReference>
<evidence type="ECO:0000256" key="1">
    <source>
        <dbReference type="SAM" id="MobiDB-lite"/>
    </source>
</evidence>
<sequence length="396" mass="44477">MPSEVSEYEAARLANIRKNNELLQSLGLAGAATLFDPLKDKPKPKPVVAKPKPKPKPVAVKKADNEDAEDDGDDAPGPSQLRRNASRTSTSTNVNYNLIELSRVQPKPLPPRRAPKKVKPAKPIKEKYIKPRIPGSRSSARLSKSEDTPNKYIEVSDSEDSSRDISLSPGFLLTKVQGPKLDPSEDVEGTGAYEEYERQPLPTLGPAGSSGKGRIIFEDRWKAFTPNLTPQEMMEGGMFGGTAFRRHYSPVTKTWLEPNAEIEALPQEWFQNIDIASKLTRADYDPSLNRFGVKASQSLADWEQAGWVREWDPRGWWGWYIAFYLGRRCSDDARQISRWLKAVGPAGRFKRGLIKAVAASESKRYDDESIAPILRQTCWHWAVELTREDYEEALLV</sequence>
<accession>A0A177THR7</accession>
<feature type="compositionally biased region" description="Polar residues" evidence="1">
    <location>
        <begin position="81"/>
        <end position="96"/>
    </location>
</feature>
<feature type="region of interest" description="Disordered" evidence="1">
    <location>
        <begin position="35"/>
        <end position="164"/>
    </location>
</feature>
<feature type="compositionally biased region" description="Basic residues" evidence="1">
    <location>
        <begin position="113"/>
        <end position="122"/>
    </location>
</feature>
<organism evidence="2 3">
    <name type="scientific">Tilletia indica</name>
    <dbReference type="NCBI Taxonomy" id="43049"/>
    <lineage>
        <taxon>Eukaryota</taxon>
        <taxon>Fungi</taxon>
        <taxon>Dikarya</taxon>
        <taxon>Basidiomycota</taxon>
        <taxon>Ustilaginomycotina</taxon>
        <taxon>Exobasidiomycetes</taxon>
        <taxon>Tilletiales</taxon>
        <taxon>Tilletiaceae</taxon>
        <taxon>Tilletia</taxon>
    </lineage>
</organism>
<protein>
    <submittedName>
        <fullName evidence="2">Uncharacterized protein</fullName>
    </submittedName>
</protein>
<reference evidence="2" key="1">
    <citation type="submission" date="2016-04" db="EMBL/GenBank/DDBJ databases">
        <authorList>
            <person name="Nguyen H.D."/>
            <person name="Samba Siva P."/>
            <person name="Cullis J."/>
            <person name="Levesque C.A."/>
            <person name="Hambleton S."/>
        </authorList>
    </citation>
    <scope>NUCLEOTIDE SEQUENCE</scope>
    <source>
        <strain evidence="2">DAOMC 236416</strain>
    </source>
</reference>
<name>A0A177THR7_9BASI</name>
<comment type="caution">
    <text evidence="2">The sequence shown here is derived from an EMBL/GenBank/DDBJ whole genome shotgun (WGS) entry which is preliminary data.</text>
</comment>
<dbReference type="AlphaFoldDB" id="A0A177THR7"/>
<dbReference type="Proteomes" id="UP000077521">
    <property type="component" value="Unassembled WGS sequence"/>
</dbReference>
<reference evidence="2" key="2">
    <citation type="journal article" date="2019" name="IMA Fungus">
        <title>Genome sequencing and comparison of five Tilletia species to identify candidate genes for the detection of regulated species infecting wheat.</title>
        <authorList>
            <person name="Nguyen H.D.T."/>
            <person name="Sultana T."/>
            <person name="Kesanakurti P."/>
            <person name="Hambleton S."/>
        </authorList>
    </citation>
    <scope>NUCLEOTIDE SEQUENCE</scope>
    <source>
        <strain evidence="2">DAOMC 236416</strain>
    </source>
</reference>
<evidence type="ECO:0000313" key="3">
    <source>
        <dbReference type="Proteomes" id="UP000077521"/>
    </source>
</evidence>
<dbReference type="EMBL" id="LWDF02000233">
    <property type="protein sequence ID" value="KAE8251739.1"/>
    <property type="molecule type" value="Genomic_DNA"/>
</dbReference>